<dbReference type="Gene3D" id="3.30.70.2460">
    <property type="entry name" value="Rad4, beta-hairpin domain BHD3"/>
    <property type="match status" value="1"/>
</dbReference>
<keyword evidence="4" id="KW-0234">DNA repair</keyword>
<dbReference type="Proteomes" id="UP001445335">
    <property type="component" value="Unassembled WGS sequence"/>
</dbReference>
<dbReference type="Gene3D" id="3.10.620.30">
    <property type="match status" value="1"/>
</dbReference>
<comment type="subcellular location">
    <subcellularLocation>
        <location evidence="1">Nucleus</location>
    </subcellularLocation>
</comment>
<evidence type="ECO:0000256" key="1">
    <source>
        <dbReference type="ARBA" id="ARBA00004123"/>
    </source>
</evidence>
<dbReference type="Pfam" id="PF10404">
    <property type="entry name" value="BHD_2"/>
    <property type="match status" value="1"/>
</dbReference>
<evidence type="ECO:0000259" key="7">
    <source>
        <dbReference type="SMART" id="SM01030"/>
    </source>
</evidence>
<protein>
    <submittedName>
        <fullName evidence="10">Uncharacterized protein</fullName>
    </submittedName>
</protein>
<evidence type="ECO:0000256" key="3">
    <source>
        <dbReference type="ARBA" id="ARBA00022763"/>
    </source>
</evidence>
<dbReference type="PANTHER" id="PTHR12135">
    <property type="entry name" value="DNA REPAIR PROTEIN XP-C / RAD4"/>
    <property type="match status" value="1"/>
</dbReference>
<dbReference type="Gene3D" id="2.20.20.110">
    <property type="entry name" value="Rad4, beta-hairpin domain BHD1"/>
    <property type="match status" value="1"/>
</dbReference>
<dbReference type="InterPro" id="IPR018325">
    <property type="entry name" value="Rad4/PNGase_transGLS-fold"/>
</dbReference>
<evidence type="ECO:0000256" key="5">
    <source>
        <dbReference type="ARBA" id="ARBA00023242"/>
    </source>
</evidence>
<feature type="region of interest" description="Disordered" evidence="6">
    <location>
        <begin position="622"/>
        <end position="704"/>
    </location>
</feature>
<evidence type="ECO:0000313" key="11">
    <source>
        <dbReference type="Proteomes" id="UP001445335"/>
    </source>
</evidence>
<feature type="compositionally biased region" description="Low complexity" evidence="6">
    <location>
        <begin position="56"/>
        <end position="67"/>
    </location>
</feature>
<feature type="region of interest" description="Disordered" evidence="6">
    <location>
        <begin position="326"/>
        <end position="443"/>
    </location>
</feature>
<dbReference type="Pfam" id="PF10403">
    <property type="entry name" value="BHD_1"/>
    <property type="match status" value="1"/>
</dbReference>
<dbReference type="InterPro" id="IPR018327">
    <property type="entry name" value="BHD_2"/>
</dbReference>
<dbReference type="GO" id="GO:0005737">
    <property type="term" value="C:cytoplasm"/>
    <property type="evidence" value="ECO:0007669"/>
    <property type="project" value="TreeGrafter"/>
</dbReference>
<feature type="compositionally biased region" description="Low complexity" evidence="6">
    <location>
        <begin position="384"/>
        <end position="396"/>
    </location>
</feature>
<dbReference type="SMART" id="SM01032">
    <property type="entry name" value="BHD_3"/>
    <property type="match status" value="1"/>
</dbReference>
<dbReference type="SMART" id="SM01031">
    <property type="entry name" value="BHD_2"/>
    <property type="match status" value="1"/>
</dbReference>
<dbReference type="Pfam" id="PF03835">
    <property type="entry name" value="Rad4"/>
    <property type="match status" value="1"/>
</dbReference>
<dbReference type="GO" id="GO:0003684">
    <property type="term" value="F:damaged DNA binding"/>
    <property type="evidence" value="ECO:0007669"/>
    <property type="project" value="InterPro"/>
</dbReference>
<dbReference type="GO" id="GO:0003697">
    <property type="term" value="F:single-stranded DNA binding"/>
    <property type="evidence" value="ECO:0007669"/>
    <property type="project" value="TreeGrafter"/>
</dbReference>
<dbReference type="PANTHER" id="PTHR12135:SF0">
    <property type="entry name" value="DNA REPAIR PROTEIN COMPLEMENTING XP-C CELLS"/>
    <property type="match status" value="1"/>
</dbReference>
<dbReference type="SUPFAM" id="SSF54001">
    <property type="entry name" value="Cysteine proteinases"/>
    <property type="match status" value="1"/>
</dbReference>
<evidence type="ECO:0000256" key="2">
    <source>
        <dbReference type="ARBA" id="ARBA00009525"/>
    </source>
</evidence>
<dbReference type="Pfam" id="PF10405">
    <property type="entry name" value="BHD_3"/>
    <property type="match status" value="1"/>
</dbReference>
<dbReference type="GO" id="GO:0071942">
    <property type="term" value="C:XPC complex"/>
    <property type="evidence" value="ECO:0007669"/>
    <property type="project" value="TreeGrafter"/>
</dbReference>
<sequence>MANGDEPLETLADVSRHGVGSLLKRAGMRSGRGKGRSSHSSMMAAAQACGLPAAAADAPAGTCGAPAQNTRDRPAAAARDAHEDVAVTAEAAAAALGACSEDEAGFSEDKEEGAPVSHGMDWEDAAAEASGSDPESWENAAAAGSPEERCDIEVDVGTPEPGGSGEGVSKAERRKKARADKQDLAMRKLVAEQVHRANLLGLLAHGLLLDRAADDTMLQALVLSMADPAALPEVHTERGCAKEALPALLAWFNGAMRQLRPEETLDMDLEDLPAGGLPGAVERLRGAAAARAGTGEELVLLFVALLRALGLQARSVRGLDVVPLKPSRKAPARRPHKPKAVRHKPAAARGSGPLVHASSGGGGSGKGGNGGKGSGGKREKPDAGDAGEADAGAAQQRKPRARKQAAAGTGEEAASPGTAKRFRIAEGGRSVGAPGGPPRNRGEHEFENQMLMAYQASLSAYQARKGVATDFSGDVAPERAHQLPSAVEHDGVLVQHRVRQTAAAKLGRLEDIAPAGAAWARGGSQRSLGADVWAEVFCGAPDSGAWVHVDPLLGWLDMPERVAGTVARASALAYCAAFSNGGAKDVTLRYVPDLRAVEKLRDAQWWTATLAPLRGTATTAAAGASAHGAAHGLSTPHAQGGADGRRAPPGSGGNGGGGGTAGGGSGGGSGQGRGRDAAQLVAAREDEELRERRQAQDNDIPNTLPMFKAHPRYVLQRHLGTYQALREGAVSVGLHKGETFWLRADVVELHTAEQWLTAGRQVKAAQADKPYKEVARRGAKAAEANAAAKAAEADNEGEDGDLFKLRGAASLRARLYGEWQTEAWVPPRAVGGIVPKDARGSVKVPPMSAGLPTGTVHLAGYPPRVKTLCCKLGVDFAEALVGFERRGGATIPTMDGVVVCAEHAAAVRKAFAAEEQEKAAKAEAKWRAAAEADWRKLLSTVLARLRVEAAHGALPDPTNSPGSAKRPITLGSGDKDRGVGAHVGGAPLVRAPGARGAVVKAEEI</sequence>
<feature type="region of interest" description="Disordered" evidence="6">
    <location>
        <begin position="952"/>
        <end position="977"/>
    </location>
</feature>
<reference evidence="10 11" key="1">
    <citation type="journal article" date="2024" name="Nat. Commun.">
        <title>Phylogenomics reveals the evolutionary origins of lichenization in chlorophyte algae.</title>
        <authorList>
            <person name="Puginier C."/>
            <person name="Libourel C."/>
            <person name="Otte J."/>
            <person name="Skaloud P."/>
            <person name="Haon M."/>
            <person name="Grisel S."/>
            <person name="Petersen M."/>
            <person name="Berrin J.G."/>
            <person name="Delaux P.M."/>
            <person name="Dal Grande F."/>
            <person name="Keller J."/>
        </authorList>
    </citation>
    <scope>NUCLEOTIDE SEQUENCE [LARGE SCALE GENOMIC DNA]</scope>
    <source>
        <strain evidence="10 11">SAG 245.80</strain>
    </source>
</reference>
<feature type="region of interest" description="Disordered" evidence="6">
    <location>
        <begin position="125"/>
        <end position="182"/>
    </location>
</feature>
<dbReference type="InterPro" id="IPR042488">
    <property type="entry name" value="Rad4_BHD3_sf"/>
</dbReference>
<feature type="domain" description="Rad4 beta-hairpin" evidence="7">
    <location>
        <begin position="696"/>
        <end position="747"/>
    </location>
</feature>
<dbReference type="SMART" id="SM01030">
    <property type="entry name" value="BHD_1"/>
    <property type="match status" value="1"/>
</dbReference>
<dbReference type="InterPro" id="IPR004583">
    <property type="entry name" value="DNA_repair_Rad4"/>
</dbReference>
<dbReference type="GO" id="GO:0006298">
    <property type="term" value="P:mismatch repair"/>
    <property type="evidence" value="ECO:0007669"/>
    <property type="project" value="TreeGrafter"/>
</dbReference>
<evidence type="ECO:0000256" key="4">
    <source>
        <dbReference type="ARBA" id="ARBA00023204"/>
    </source>
</evidence>
<dbReference type="GO" id="GO:0006289">
    <property type="term" value="P:nucleotide-excision repair"/>
    <property type="evidence" value="ECO:0007669"/>
    <property type="project" value="InterPro"/>
</dbReference>
<keyword evidence="11" id="KW-1185">Reference proteome</keyword>
<feature type="compositionally biased region" description="Basic residues" evidence="6">
    <location>
        <begin position="326"/>
        <end position="346"/>
    </location>
</feature>
<evidence type="ECO:0000259" key="9">
    <source>
        <dbReference type="SMART" id="SM01032"/>
    </source>
</evidence>
<dbReference type="InterPro" id="IPR018328">
    <property type="entry name" value="Rad4_beta-hairpin_dom3"/>
</dbReference>
<accession>A0AAW1SGW5</accession>
<feature type="region of interest" description="Disordered" evidence="6">
    <location>
        <begin position="56"/>
        <end position="79"/>
    </location>
</feature>
<dbReference type="InterPro" id="IPR018326">
    <property type="entry name" value="Rad4_beta-hairpin_dom1"/>
</dbReference>
<proteinExistence type="inferred from homology"/>
<name>A0AAW1SGW5_9CHLO</name>
<feature type="region of interest" description="Disordered" evidence="6">
    <location>
        <begin position="1"/>
        <end position="41"/>
    </location>
</feature>
<feature type="compositionally biased region" description="Gly residues" evidence="6">
    <location>
        <begin position="359"/>
        <end position="374"/>
    </location>
</feature>
<dbReference type="Gene3D" id="3.90.260.10">
    <property type="entry name" value="Transglutaminase-like"/>
    <property type="match status" value="1"/>
</dbReference>
<dbReference type="AlphaFoldDB" id="A0AAW1SGW5"/>
<dbReference type="EMBL" id="JALJOU010000002">
    <property type="protein sequence ID" value="KAK9845720.1"/>
    <property type="molecule type" value="Genomic_DNA"/>
</dbReference>
<evidence type="ECO:0000256" key="6">
    <source>
        <dbReference type="SAM" id="MobiDB-lite"/>
    </source>
</evidence>
<feature type="compositionally biased region" description="Gly residues" evidence="6">
    <location>
        <begin position="650"/>
        <end position="672"/>
    </location>
</feature>
<keyword evidence="5" id="KW-0539">Nucleus</keyword>
<keyword evidence="3" id="KW-0227">DNA damage</keyword>
<comment type="similarity">
    <text evidence="2">Belongs to the XPC family.</text>
</comment>
<evidence type="ECO:0000259" key="8">
    <source>
        <dbReference type="SMART" id="SM01031"/>
    </source>
</evidence>
<comment type="caution">
    <text evidence="10">The sequence shown here is derived from an EMBL/GenBank/DDBJ whole genome shotgun (WGS) entry which is preliminary data.</text>
</comment>
<organism evidence="10 11">
    <name type="scientific">Elliptochloris bilobata</name>
    <dbReference type="NCBI Taxonomy" id="381761"/>
    <lineage>
        <taxon>Eukaryota</taxon>
        <taxon>Viridiplantae</taxon>
        <taxon>Chlorophyta</taxon>
        <taxon>core chlorophytes</taxon>
        <taxon>Trebouxiophyceae</taxon>
        <taxon>Trebouxiophyceae incertae sedis</taxon>
        <taxon>Elliptochloris clade</taxon>
        <taxon>Elliptochloris</taxon>
    </lineage>
</organism>
<dbReference type="InterPro" id="IPR038765">
    <property type="entry name" value="Papain-like_cys_pep_sf"/>
</dbReference>
<gene>
    <name evidence="10" type="ORF">WJX81_000463</name>
</gene>
<feature type="domain" description="Rad4 beta-hairpin" evidence="9">
    <location>
        <begin position="834"/>
        <end position="911"/>
    </location>
</feature>
<dbReference type="InterPro" id="IPR036985">
    <property type="entry name" value="Transglutaminase-like_sf"/>
</dbReference>
<feature type="compositionally biased region" description="Low complexity" evidence="6">
    <location>
        <begin position="622"/>
        <end position="635"/>
    </location>
</feature>
<evidence type="ECO:0000313" key="10">
    <source>
        <dbReference type="EMBL" id="KAK9845720.1"/>
    </source>
</evidence>
<dbReference type="GO" id="GO:0000111">
    <property type="term" value="C:nucleotide-excision repair factor 2 complex"/>
    <property type="evidence" value="ECO:0007669"/>
    <property type="project" value="TreeGrafter"/>
</dbReference>
<feature type="compositionally biased region" description="Basic and acidic residues" evidence="6">
    <location>
        <begin position="70"/>
        <end position="79"/>
    </location>
</feature>
<feature type="domain" description="Rad4 beta-hairpin" evidence="8">
    <location>
        <begin position="749"/>
        <end position="827"/>
    </location>
</feature>
<feature type="compositionally biased region" description="Basic and acidic residues" evidence="6">
    <location>
        <begin position="683"/>
        <end position="696"/>
    </location>
</feature>